<sequence>MSKAILEINMPDNCLTCTISYYETSDIREELFCPVLGVEIENYVERHKDCPLKEVKEEK</sequence>
<keyword evidence="2" id="KW-1185">Reference proteome</keyword>
<dbReference type="AlphaFoldDB" id="A0A318XV47"/>
<accession>A0A318XV47</accession>
<evidence type="ECO:0000313" key="1">
    <source>
        <dbReference type="EMBL" id="PYG86717.1"/>
    </source>
</evidence>
<dbReference type="Proteomes" id="UP000248132">
    <property type="component" value="Unassembled WGS sequence"/>
</dbReference>
<evidence type="ECO:0000313" key="2">
    <source>
        <dbReference type="Proteomes" id="UP000248132"/>
    </source>
</evidence>
<proteinExistence type="predicted"/>
<dbReference type="EMBL" id="QKMR01000017">
    <property type="protein sequence ID" value="PYG86717.1"/>
    <property type="molecule type" value="Genomic_DNA"/>
</dbReference>
<gene>
    <name evidence="1" type="ORF">LY28_02743</name>
</gene>
<protein>
    <submittedName>
        <fullName evidence="1">Uncharacterized protein</fullName>
    </submittedName>
</protein>
<dbReference type="RefSeq" id="WP_110462744.1">
    <property type="nucleotide sequence ID" value="NZ_QKMR01000017.1"/>
</dbReference>
<name>A0A318XV47_9FIRM</name>
<comment type="caution">
    <text evidence="1">The sequence shown here is derived from an EMBL/GenBank/DDBJ whole genome shotgun (WGS) entry which is preliminary data.</text>
</comment>
<organism evidence="1 2">
    <name type="scientific">Ruminiclostridium sufflavum DSM 19573</name>
    <dbReference type="NCBI Taxonomy" id="1121337"/>
    <lineage>
        <taxon>Bacteria</taxon>
        <taxon>Bacillati</taxon>
        <taxon>Bacillota</taxon>
        <taxon>Clostridia</taxon>
        <taxon>Eubacteriales</taxon>
        <taxon>Oscillospiraceae</taxon>
        <taxon>Ruminiclostridium</taxon>
    </lineage>
</organism>
<reference evidence="1 2" key="1">
    <citation type="submission" date="2018-06" db="EMBL/GenBank/DDBJ databases">
        <title>Genomic Encyclopedia of Type Strains, Phase I: the one thousand microbial genomes (KMG-I) project.</title>
        <authorList>
            <person name="Kyrpides N."/>
        </authorList>
    </citation>
    <scope>NUCLEOTIDE SEQUENCE [LARGE SCALE GENOMIC DNA]</scope>
    <source>
        <strain evidence="1 2">DSM 19573</strain>
    </source>
</reference>